<keyword evidence="2" id="KW-1185">Reference proteome</keyword>
<evidence type="ECO:0000313" key="2">
    <source>
        <dbReference type="Proteomes" id="UP001341444"/>
    </source>
</evidence>
<sequence length="99" mass="11799">MSIDRKQFIFSSHQALLGAIPKKLRGLTVGEEYNTLVWRAYFDDQPTEKEKTLLSLALNRIMAEFPSIQHIKEEYIFIPSSFRIEALDYWIFLRWEEND</sequence>
<dbReference type="InterPro" id="IPR058702">
    <property type="entry name" value="MafI2-like"/>
</dbReference>
<accession>A0ABU6MEX7</accession>
<dbReference type="Pfam" id="PF26541">
    <property type="entry name" value="MafI2"/>
    <property type="match status" value="1"/>
</dbReference>
<dbReference type="RefSeq" id="WP_066267025.1">
    <property type="nucleotide sequence ID" value="NZ_JARMAB010000007.1"/>
</dbReference>
<comment type="caution">
    <text evidence="1">The sequence shown here is derived from an EMBL/GenBank/DDBJ whole genome shotgun (WGS) entry which is preliminary data.</text>
</comment>
<name>A0ABU6MEX7_9BACI</name>
<dbReference type="EMBL" id="JARMAB010000007">
    <property type="protein sequence ID" value="MED1202596.1"/>
    <property type="molecule type" value="Genomic_DNA"/>
</dbReference>
<gene>
    <name evidence="1" type="ORF">P4T90_05755</name>
</gene>
<reference evidence="1 2" key="1">
    <citation type="submission" date="2023-03" db="EMBL/GenBank/DDBJ databases">
        <title>Bacillus Genome Sequencing.</title>
        <authorList>
            <person name="Dunlap C."/>
        </authorList>
    </citation>
    <scope>NUCLEOTIDE SEQUENCE [LARGE SCALE GENOMIC DNA]</scope>
    <source>
        <strain evidence="1 2">B-23453</strain>
    </source>
</reference>
<organism evidence="1 2">
    <name type="scientific">Heyndrickxia acidicola</name>
    <dbReference type="NCBI Taxonomy" id="209389"/>
    <lineage>
        <taxon>Bacteria</taxon>
        <taxon>Bacillati</taxon>
        <taxon>Bacillota</taxon>
        <taxon>Bacilli</taxon>
        <taxon>Bacillales</taxon>
        <taxon>Bacillaceae</taxon>
        <taxon>Heyndrickxia</taxon>
    </lineage>
</organism>
<evidence type="ECO:0000313" key="1">
    <source>
        <dbReference type="EMBL" id="MED1202596.1"/>
    </source>
</evidence>
<dbReference type="Proteomes" id="UP001341444">
    <property type="component" value="Unassembled WGS sequence"/>
</dbReference>
<protein>
    <submittedName>
        <fullName evidence="1">Uncharacterized protein</fullName>
    </submittedName>
</protein>
<proteinExistence type="predicted"/>